<proteinExistence type="predicted"/>
<dbReference type="SUPFAM" id="SSF53850">
    <property type="entry name" value="Periplasmic binding protein-like II"/>
    <property type="match status" value="1"/>
</dbReference>
<keyword evidence="3" id="KW-1185">Reference proteome</keyword>
<accession>A0A419W4M5</accession>
<dbReference type="OrthoDB" id="597069at2"/>
<dbReference type="RefSeq" id="WP_120271812.1">
    <property type="nucleotide sequence ID" value="NZ_RAPN01000001.1"/>
</dbReference>
<evidence type="ECO:0000256" key="1">
    <source>
        <dbReference type="ARBA" id="ARBA00022729"/>
    </source>
</evidence>
<comment type="caution">
    <text evidence="2">The sequence shown here is derived from an EMBL/GenBank/DDBJ whole genome shotgun (WGS) entry which is preliminary data.</text>
</comment>
<reference evidence="2 3" key="1">
    <citation type="submission" date="2018-09" db="EMBL/GenBank/DDBJ databases">
        <title>Genomic Encyclopedia of Archaeal and Bacterial Type Strains, Phase II (KMG-II): from individual species to whole genera.</title>
        <authorList>
            <person name="Goeker M."/>
        </authorList>
    </citation>
    <scope>NUCLEOTIDE SEQUENCE [LARGE SCALE GENOMIC DNA]</scope>
    <source>
        <strain evidence="2 3">DSM 27148</strain>
    </source>
</reference>
<dbReference type="Proteomes" id="UP000283387">
    <property type="component" value="Unassembled WGS sequence"/>
</dbReference>
<sequence length="408" mass="46603">MLVQSDTDLKQLLEQHPECLEFLWPFRKLIDENISVGSFAEQYELPLESLTLGLTRTVKRALQYPCNYAQMRRNLVKSGQVNIAGYVSFTWQQAFVDELCAFAKSQGIGLNLNIFPKYKKKEFQNYLALCQSIDDLPDILIGKGFSSLNTQQFTDSWIKPGYFTSQIRAPFNAMFRKAGLVDDKRQYHTFGAEEFVMVYDPALKPNLALPRSWSDLLNPEYRGMISQMGKNVRDHFGFVMMFYLYHQHGEDGIRQFAANVKSKQHFSGMVKNLATALPETAPINLMHNFAKCFIRSDVRDEVQQINPIDGNPVVAYFFLLKQGAGSDAEKLAQHFYSPKIGNILERSGSLHAAQSSVLAGDKKIRWIGWDTVKNAPLPYLKEYLSEVAYSEYTPETISTKRNHENNDL</sequence>
<dbReference type="PANTHER" id="PTHR30006:SF2">
    <property type="entry name" value="ABC TRANSPORTER SUBSTRATE-BINDING PROTEIN"/>
    <property type="match status" value="1"/>
</dbReference>
<evidence type="ECO:0000313" key="3">
    <source>
        <dbReference type="Proteomes" id="UP000283387"/>
    </source>
</evidence>
<dbReference type="AlphaFoldDB" id="A0A419W4M5"/>
<protein>
    <submittedName>
        <fullName evidence="2">Extracellular solute-binding protein</fullName>
    </submittedName>
</protein>
<dbReference type="Pfam" id="PF13343">
    <property type="entry name" value="SBP_bac_6"/>
    <property type="match status" value="1"/>
</dbReference>
<organism evidence="2 3">
    <name type="scientific">Mangrovibacterium diazotrophicum</name>
    <dbReference type="NCBI Taxonomy" id="1261403"/>
    <lineage>
        <taxon>Bacteria</taxon>
        <taxon>Pseudomonadati</taxon>
        <taxon>Bacteroidota</taxon>
        <taxon>Bacteroidia</taxon>
        <taxon>Marinilabiliales</taxon>
        <taxon>Prolixibacteraceae</taxon>
        <taxon>Mangrovibacterium</taxon>
    </lineage>
</organism>
<name>A0A419W4M5_9BACT</name>
<dbReference type="PANTHER" id="PTHR30006">
    <property type="entry name" value="THIAMINE-BINDING PERIPLASMIC PROTEIN-RELATED"/>
    <property type="match status" value="1"/>
</dbReference>
<keyword evidence="1" id="KW-0732">Signal</keyword>
<gene>
    <name evidence="2" type="ORF">BC643_0741</name>
</gene>
<evidence type="ECO:0000313" key="2">
    <source>
        <dbReference type="EMBL" id="RKD90403.1"/>
    </source>
</evidence>
<dbReference type="Gene3D" id="3.40.190.10">
    <property type="entry name" value="Periplasmic binding protein-like II"/>
    <property type="match status" value="2"/>
</dbReference>
<dbReference type="EMBL" id="RAPN01000001">
    <property type="protein sequence ID" value="RKD90403.1"/>
    <property type="molecule type" value="Genomic_DNA"/>
</dbReference>